<reference evidence="2 5" key="3">
    <citation type="submission" date="2019-12" db="EMBL/GenBank/DDBJ databases">
        <title>Draft Genome Sequences of Six Type Strains of the Genus Massilia.</title>
        <authorList>
            <person name="Miess H."/>
            <person name="Frediansyah A."/>
            <person name="Goeker M."/>
            <person name="Gross H."/>
        </authorList>
    </citation>
    <scope>NUCLEOTIDE SEQUENCE [LARGE SCALE GENOMIC DNA]</scope>
    <source>
        <strain evidence="2 5">DSM 26639</strain>
    </source>
</reference>
<protein>
    <submittedName>
        <fullName evidence="3">Uncharacterized protein</fullName>
    </submittedName>
</protein>
<dbReference type="EMBL" id="VLKW01000002">
    <property type="protein sequence ID" value="TWI49989.1"/>
    <property type="molecule type" value="Genomic_DNA"/>
</dbReference>
<name>A0A562PZY7_9BURK</name>
<evidence type="ECO:0000313" key="5">
    <source>
        <dbReference type="Proteomes" id="UP000437862"/>
    </source>
</evidence>
<gene>
    <name evidence="2" type="ORF">GO485_04935</name>
    <name evidence="3" type="ORF">IP92_01213</name>
</gene>
<sequence length="47" mass="5145">MSAPHDAPSPSSTDTLRFRRRLLSLAIVAVAGMALLTARLIWLQAIR</sequence>
<reference evidence="3 4" key="1">
    <citation type="journal article" date="2015" name="Stand. Genomic Sci.">
        <title>Genomic Encyclopedia of Bacterial and Archaeal Type Strains, Phase III: the genomes of soil and plant-associated and newly described type strains.</title>
        <authorList>
            <person name="Whitman W.B."/>
            <person name="Woyke T."/>
            <person name="Klenk H.P."/>
            <person name="Zhou Y."/>
            <person name="Lilburn T.G."/>
            <person name="Beck B.J."/>
            <person name="De Vos P."/>
            <person name="Vandamme P."/>
            <person name="Eisen J.A."/>
            <person name="Garrity G."/>
            <person name="Hugenholtz P."/>
            <person name="Kyrpides N.C."/>
        </authorList>
    </citation>
    <scope>NUCLEOTIDE SEQUENCE [LARGE SCALE GENOMIC DNA]</scope>
    <source>
        <strain evidence="3 4">CGMCC 1.10685</strain>
    </source>
</reference>
<dbReference type="Proteomes" id="UP000315112">
    <property type="component" value="Unassembled WGS sequence"/>
</dbReference>
<organism evidence="3 4">
    <name type="scientific">Pseudoduganella flava</name>
    <dbReference type="NCBI Taxonomy" id="871742"/>
    <lineage>
        <taxon>Bacteria</taxon>
        <taxon>Pseudomonadati</taxon>
        <taxon>Pseudomonadota</taxon>
        <taxon>Betaproteobacteria</taxon>
        <taxon>Burkholderiales</taxon>
        <taxon>Oxalobacteraceae</taxon>
        <taxon>Telluria group</taxon>
        <taxon>Pseudoduganella</taxon>
    </lineage>
</organism>
<evidence type="ECO:0000313" key="2">
    <source>
        <dbReference type="EMBL" id="QGZ38461.1"/>
    </source>
</evidence>
<keyword evidence="5" id="KW-1185">Reference proteome</keyword>
<keyword evidence="1" id="KW-0812">Transmembrane</keyword>
<keyword evidence="1" id="KW-1133">Transmembrane helix</keyword>
<keyword evidence="1" id="KW-0472">Membrane</keyword>
<evidence type="ECO:0000256" key="1">
    <source>
        <dbReference type="SAM" id="Phobius"/>
    </source>
</evidence>
<proteinExistence type="predicted"/>
<dbReference type="AlphaFoldDB" id="A0A562PZY7"/>
<accession>A0A562PZY7</accession>
<evidence type="ECO:0000313" key="3">
    <source>
        <dbReference type="EMBL" id="TWI49989.1"/>
    </source>
</evidence>
<feature type="transmembrane region" description="Helical" evidence="1">
    <location>
        <begin position="22"/>
        <end position="42"/>
    </location>
</feature>
<dbReference type="Proteomes" id="UP000437862">
    <property type="component" value="Chromosome"/>
</dbReference>
<reference evidence="3" key="2">
    <citation type="submission" date="2019-07" db="EMBL/GenBank/DDBJ databases">
        <authorList>
            <person name="Whitman W."/>
            <person name="Huntemann M."/>
            <person name="Clum A."/>
            <person name="Pillay M."/>
            <person name="Palaniappan K."/>
            <person name="Varghese N."/>
            <person name="Mikhailova N."/>
            <person name="Stamatis D."/>
            <person name="Reddy T."/>
            <person name="Daum C."/>
            <person name="Shapiro N."/>
            <person name="Ivanova N."/>
            <person name="Kyrpides N."/>
            <person name="Woyke T."/>
        </authorList>
    </citation>
    <scope>NUCLEOTIDE SEQUENCE</scope>
    <source>
        <strain evidence="3">CGMCC 1.10685</strain>
    </source>
</reference>
<dbReference type="RefSeq" id="WP_158206685.1">
    <property type="nucleotide sequence ID" value="NZ_CP046904.1"/>
</dbReference>
<dbReference type="EMBL" id="CP046904">
    <property type="protein sequence ID" value="QGZ38461.1"/>
    <property type="molecule type" value="Genomic_DNA"/>
</dbReference>
<evidence type="ECO:0000313" key="4">
    <source>
        <dbReference type="Proteomes" id="UP000315112"/>
    </source>
</evidence>